<dbReference type="GO" id="GO:0006355">
    <property type="term" value="P:regulation of DNA-templated transcription"/>
    <property type="evidence" value="ECO:0007669"/>
    <property type="project" value="InterPro"/>
</dbReference>
<dbReference type="Proteomes" id="UP000327148">
    <property type="component" value="Unassembled WGS sequence"/>
</dbReference>
<dbReference type="PANTHER" id="PTHR38781">
    <property type="entry name" value="ANTITOXIN DINJ-RELATED"/>
    <property type="match status" value="1"/>
</dbReference>
<keyword evidence="2" id="KW-1277">Toxin-antitoxin system</keyword>
<organism evidence="3 4">
    <name type="scientific">Aerococcus sanguinicola</name>
    <dbReference type="NCBI Taxonomy" id="119206"/>
    <lineage>
        <taxon>Bacteria</taxon>
        <taxon>Bacillati</taxon>
        <taxon>Bacillota</taxon>
        <taxon>Bacilli</taxon>
        <taxon>Lactobacillales</taxon>
        <taxon>Aerococcaceae</taxon>
        <taxon>Aerococcus</taxon>
    </lineage>
</organism>
<dbReference type="RefSeq" id="WP_070431135.1">
    <property type="nucleotide sequence ID" value="NZ_VYWO01000001.1"/>
</dbReference>
<accession>A0A5N1GQ02</accession>
<reference evidence="3 4" key="1">
    <citation type="submission" date="2019-09" db="EMBL/GenBank/DDBJ databases">
        <title>Draft genome sequence assemblies of isolates from the urinary tract.</title>
        <authorList>
            <person name="Mores C.R."/>
            <person name="Putonti C."/>
            <person name="Wolfe A.J."/>
        </authorList>
    </citation>
    <scope>NUCLEOTIDE SEQUENCE [LARGE SCALE GENOMIC DNA]</scope>
    <source>
        <strain evidence="3 4">UMB623</strain>
    </source>
</reference>
<dbReference type="AlphaFoldDB" id="A0A5N1GQ02"/>
<evidence type="ECO:0000313" key="4">
    <source>
        <dbReference type="Proteomes" id="UP000327148"/>
    </source>
</evidence>
<dbReference type="InterPro" id="IPR013321">
    <property type="entry name" value="Arc_rbn_hlx_hlx"/>
</dbReference>
<dbReference type="InterPro" id="IPR007337">
    <property type="entry name" value="RelB/DinJ"/>
</dbReference>
<dbReference type="Pfam" id="PF04221">
    <property type="entry name" value="RelB"/>
    <property type="match status" value="1"/>
</dbReference>
<dbReference type="GO" id="GO:0006351">
    <property type="term" value="P:DNA-templated transcription"/>
    <property type="evidence" value="ECO:0007669"/>
    <property type="project" value="TreeGrafter"/>
</dbReference>
<dbReference type="Gene3D" id="1.10.1220.10">
    <property type="entry name" value="Met repressor-like"/>
    <property type="match status" value="1"/>
</dbReference>
<dbReference type="OrthoDB" id="9804867at2"/>
<protein>
    <submittedName>
        <fullName evidence="3">Type II toxin-antitoxin system RelB/DinJ family antitoxin</fullName>
    </submittedName>
</protein>
<sequence>MAKKASIMVRVDEDLKKSCQEIFKDLGLDMTTAITMYLKKVNACQGIPFDLKRTSIQEALAEVERGEVESFDSIEEFKEWMEKN</sequence>
<dbReference type="NCBIfam" id="TIGR02384">
    <property type="entry name" value="RelB_DinJ"/>
    <property type="match status" value="1"/>
</dbReference>
<evidence type="ECO:0000256" key="1">
    <source>
        <dbReference type="ARBA" id="ARBA00010562"/>
    </source>
</evidence>
<dbReference type="EMBL" id="VYWO01000001">
    <property type="protein sequence ID" value="KAA9302298.1"/>
    <property type="molecule type" value="Genomic_DNA"/>
</dbReference>
<name>A0A5N1GQ02_9LACT</name>
<proteinExistence type="inferred from homology"/>
<comment type="similarity">
    <text evidence="1">Belongs to the RelB/DinJ antitoxin family.</text>
</comment>
<gene>
    <name evidence="3" type="ORF">F6I03_03530</name>
</gene>
<dbReference type="PANTHER" id="PTHR38781:SF1">
    <property type="entry name" value="ANTITOXIN DINJ-RELATED"/>
    <property type="match status" value="1"/>
</dbReference>
<evidence type="ECO:0000256" key="2">
    <source>
        <dbReference type="ARBA" id="ARBA00022649"/>
    </source>
</evidence>
<evidence type="ECO:0000313" key="3">
    <source>
        <dbReference type="EMBL" id="KAA9302298.1"/>
    </source>
</evidence>
<comment type="caution">
    <text evidence="3">The sequence shown here is derived from an EMBL/GenBank/DDBJ whole genome shotgun (WGS) entry which is preliminary data.</text>
</comment>